<evidence type="ECO:0000313" key="11">
    <source>
        <dbReference type="EMBL" id="ACO64144.1"/>
    </source>
</evidence>
<dbReference type="Proteomes" id="UP000002009">
    <property type="component" value="Chromosome 6"/>
</dbReference>
<dbReference type="RefSeq" id="XP_002502886.1">
    <property type="nucleotide sequence ID" value="XM_002502840.1"/>
</dbReference>
<dbReference type="SMART" id="SM00471">
    <property type="entry name" value="HDc"/>
    <property type="match status" value="1"/>
</dbReference>
<comment type="function">
    <text evidence="4">Catalyzes the dephosphorylation of the nucleoside 5'-monophosphates deoxyadenosine monophosphate (dAMP), deoxycytidine monophosphate (dCMP), deoxyguanosine monophosphate (dGMP) and deoxythymidine monophosphate (dTMP).</text>
</comment>
<comment type="catalytic activity">
    <reaction evidence="1">
        <text>a 2'-deoxyribonucleoside 5'-phosphate + H2O = a 2'-deoxyribonucleoside + phosphate</text>
        <dbReference type="Rhea" id="RHEA:36167"/>
        <dbReference type="ChEBI" id="CHEBI:15377"/>
        <dbReference type="ChEBI" id="CHEBI:18274"/>
        <dbReference type="ChEBI" id="CHEBI:43474"/>
        <dbReference type="ChEBI" id="CHEBI:65317"/>
        <dbReference type="EC" id="3.1.3.89"/>
    </reaction>
</comment>
<evidence type="ECO:0000256" key="1">
    <source>
        <dbReference type="ARBA" id="ARBA00001638"/>
    </source>
</evidence>
<protein>
    <recommendedName>
        <fullName evidence="7">5'-deoxynucleotidase</fullName>
        <ecNumber evidence="7">3.1.3.89</ecNumber>
    </recommendedName>
</protein>
<evidence type="ECO:0000256" key="2">
    <source>
        <dbReference type="ARBA" id="ARBA00001936"/>
    </source>
</evidence>
<dbReference type="InParanoid" id="C1E8F7"/>
<reference evidence="11 12" key="1">
    <citation type="journal article" date="2009" name="Science">
        <title>Green evolution and dynamic adaptations revealed by genomes of the marine picoeukaryotes Micromonas.</title>
        <authorList>
            <person name="Worden A.Z."/>
            <person name="Lee J.H."/>
            <person name="Mock T."/>
            <person name="Rouze P."/>
            <person name="Simmons M.P."/>
            <person name="Aerts A.L."/>
            <person name="Allen A.E."/>
            <person name="Cuvelier M.L."/>
            <person name="Derelle E."/>
            <person name="Everett M.V."/>
            <person name="Foulon E."/>
            <person name="Grimwood J."/>
            <person name="Gundlach H."/>
            <person name="Henrissat B."/>
            <person name="Napoli C."/>
            <person name="McDonald S.M."/>
            <person name="Parker M.S."/>
            <person name="Rombauts S."/>
            <person name="Salamov A."/>
            <person name="Von Dassow P."/>
            <person name="Badger J.H."/>
            <person name="Coutinho P.M."/>
            <person name="Demir E."/>
            <person name="Dubchak I."/>
            <person name="Gentemann C."/>
            <person name="Eikrem W."/>
            <person name="Gready J.E."/>
            <person name="John U."/>
            <person name="Lanier W."/>
            <person name="Lindquist E.A."/>
            <person name="Lucas S."/>
            <person name="Mayer K.F."/>
            <person name="Moreau H."/>
            <person name="Not F."/>
            <person name="Otillar R."/>
            <person name="Panaud O."/>
            <person name="Pangilinan J."/>
            <person name="Paulsen I."/>
            <person name="Piegu B."/>
            <person name="Poliakov A."/>
            <person name="Robbens S."/>
            <person name="Schmutz J."/>
            <person name="Toulza E."/>
            <person name="Wyss T."/>
            <person name="Zelensky A."/>
            <person name="Zhou K."/>
            <person name="Armbrust E.V."/>
            <person name="Bhattacharya D."/>
            <person name="Goodenough U.W."/>
            <person name="Van de Peer Y."/>
            <person name="Grigoriev I.V."/>
        </authorList>
    </citation>
    <scope>NUCLEOTIDE SEQUENCE [LARGE SCALE GENOMIC DNA]</scope>
    <source>
        <strain evidence="12">RCC299 / NOUM17</strain>
    </source>
</reference>
<dbReference type="OMA" id="TWRLCLM"/>
<dbReference type="PANTHER" id="PTHR11845:SF13">
    <property type="entry name" value="5'-DEOXYNUCLEOTIDASE HDDC2"/>
    <property type="match status" value="1"/>
</dbReference>
<dbReference type="InterPro" id="IPR006674">
    <property type="entry name" value="HD_domain"/>
</dbReference>
<comment type="cofactor">
    <cofactor evidence="2">
        <name>Mn(2+)</name>
        <dbReference type="ChEBI" id="CHEBI:29035"/>
    </cofactor>
</comment>
<dbReference type="OrthoDB" id="10254258at2759"/>
<evidence type="ECO:0000256" key="5">
    <source>
        <dbReference type="ARBA" id="ARBA00009999"/>
    </source>
</evidence>
<dbReference type="GO" id="GO:0002953">
    <property type="term" value="F:5'-deoxynucleotidase activity"/>
    <property type="evidence" value="ECO:0007669"/>
    <property type="project" value="UniProtKB-EC"/>
</dbReference>
<dbReference type="KEGG" id="mis:MICPUN_72031"/>
<evidence type="ECO:0000256" key="7">
    <source>
        <dbReference type="ARBA" id="ARBA00012964"/>
    </source>
</evidence>
<dbReference type="GO" id="GO:0005737">
    <property type="term" value="C:cytoplasm"/>
    <property type="evidence" value="ECO:0007669"/>
    <property type="project" value="TreeGrafter"/>
</dbReference>
<keyword evidence="12" id="KW-1185">Reference proteome</keyword>
<dbReference type="EMBL" id="CP001327">
    <property type="protein sequence ID" value="ACO64144.1"/>
    <property type="molecule type" value="Genomic_DNA"/>
</dbReference>
<dbReference type="Gene3D" id="1.10.3210.10">
    <property type="entry name" value="Hypothetical protein af1432"/>
    <property type="match status" value="1"/>
</dbReference>
<dbReference type="GeneID" id="8244174"/>
<gene>
    <name evidence="11" type="ORF">MICPUN_72031</name>
</gene>
<keyword evidence="8" id="KW-0479">Metal-binding</keyword>
<keyword evidence="9" id="KW-0378">Hydrolase</keyword>
<dbReference type="PROSITE" id="PS51831">
    <property type="entry name" value="HD"/>
    <property type="match status" value="1"/>
</dbReference>
<feature type="domain" description="HD" evidence="10">
    <location>
        <begin position="36"/>
        <end position="141"/>
    </location>
</feature>
<feature type="non-terminal residue" evidence="11">
    <location>
        <position position="1"/>
    </location>
</feature>
<feature type="non-terminal residue" evidence="11">
    <location>
        <position position="183"/>
    </location>
</feature>
<dbReference type="EC" id="3.1.3.89" evidence="7"/>
<evidence type="ECO:0000256" key="3">
    <source>
        <dbReference type="ARBA" id="ARBA00001941"/>
    </source>
</evidence>
<dbReference type="AlphaFoldDB" id="C1E8F7"/>
<dbReference type="eggNOG" id="KOG3197">
    <property type="taxonomic scope" value="Eukaryota"/>
</dbReference>
<dbReference type="Pfam" id="PF13023">
    <property type="entry name" value="HD_3"/>
    <property type="match status" value="1"/>
</dbReference>
<dbReference type="FunCoup" id="C1E8F7">
    <property type="interactions" value="1461"/>
</dbReference>
<comment type="subunit">
    <text evidence="6">Homodimer.</text>
</comment>
<dbReference type="InterPro" id="IPR039356">
    <property type="entry name" value="YfbR/HDDC2"/>
</dbReference>
<evidence type="ECO:0000256" key="8">
    <source>
        <dbReference type="ARBA" id="ARBA00022723"/>
    </source>
</evidence>
<evidence type="ECO:0000256" key="4">
    <source>
        <dbReference type="ARBA" id="ARBA00004074"/>
    </source>
</evidence>
<evidence type="ECO:0000256" key="9">
    <source>
        <dbReference type="ARBA" id="ARBA00022801"/>
    </source>
</evidence>
<evidence type="ECO:0000259" key="10">
    <source>
        <dbReference type="PROSITE" id="PS51831"/>
    </source>
</evidence>
<dbReference type="PANTHER" id="PTHR11845">
    <property type="entry name" value="5'-DEOXYNUCLEOTIDASE HDDC2"/>
    <property type="match status" value="1"/>
</dbReference>
<proteinExistence type="inferred from homology"/>
<dbReference type="FunFam" id="1.10.3210.10:FF:000016">
    <property type="entry name" value="HD domain-containing protein 2"/>
    <property type="match status" value="1"/>
</dbReference>
<comment type="cofactor">
    <cofactor evidence="3">
        <name>Co(2+)</name>
        <dbReference type="ChEBI" id="CHEBI:48828"/>
    </cofactor>
</comment>
<dbReference type="SUPFAM" id="SSF109604">
    <property type="entry name" value="HD-domain/PDEase-like"/>
    <property type="match status" value="1"/>
</dbReference>
<sequence length="183" mass="20399">ASSASRAISFLHLTQQLKLTPRTGWVNHGVDKPESIADHMYRMSLMAMVAAKEMPGLDQNRCVKLALIHDLAEAIVGDITPHDPVSKEEKAKMEADAMAKIRDMLGDSLGGEEVEALWHEYEDQVTDEAKLLKDLDKLEMIMQAGEYERAQGKDLSQFFESTAGKFTTPVGQAWEAEIVARRK</sequence>
<comment type="similarity">
    <text evidence="5">Belongs to the HDDC2 family.</text>
</comment>
<dbReference type="GO" id="GO:0046872">
    <property type="term" value="F:metal ion binding"/>
    <property type="evidence" value="ECO:0007669"/>
    <property type="project" value="UniProtKB-KW"/>
</dbReference>
<organism evidence="11 12">
    <name type="scientific">Micromonas commoda (strain RCC299 / NOUM17 / CCMP2709)</name>
    <name type="common">Picoplanktonic green alga</name>
    <dbReference type="NCBI Taxonomy" id="296587"/>
    <lineage>
        <taxon>Eukaryota</taxon>
        <taxon>Viridiplantae</taxon>
        <taxon>Chlorophyta</taxon>
        <taxon>Mamiellophyceae</taxon>
        <taxon>Mamiellales</taxon>
        <taxon>Mamiellaceae</taxon>
        <taxon>Micromonas</taxon>
    </lineage>
</organism>
<accession>C1E8F7</accession>
<evidence type="ECO:0000313" key="12">
    <source>
        <dbReference type="Proteomes" id="UP000002009"/>
    </source>
</evidence>
<evidence type="ECO:0000256" key="6">
    <source>
        <dbReference type="ARBA" id="ARBA00011738"/>
    </source>
</evidence>
<dbReference type="STRING" id="296587.C1E8F7"/>
<dbReference type="InterPro" id="IPR003607">
    <property type="entry name" value="HD/PDEase_dom"/>
</dbReference>
<name>C1E8F7_MICCC</name>